<feature type="region of interest" description="Disordered" evidence="1">
    <location>
        <begin position="40"/>
        <end position="71"/>
    </location>
</feature>
<feature type="compositionally biased region" description="Low complexity" evidence="1">
    <location>
        <begin position="1"/>
        <end position="18"/>
    </location>
</feature>
<dbReference type="EMBL" id="CAUYUJ010022370">
    <property type="protein sequence ID" value="CAK0910310.1"/>
    <property type="molecule type" value="Genomic_DNA"/>
</dbReference>
<reference evidence="2" key="1">
    <citation type="submission" date="2023-10" db="EMBL/GenBank/DDBJ databases">
        <authorList>
            <person name="Chen Y."/>
            <person name="Shah S."/>
            <person name="Dougan E. K."/>
            <person name="Thang M."/>
            <person name="Chan C."/>
        </authorList>
    </citation>
    <scope>NUCLEOTIDE SEQUENCE [LARGE SCALE GENOMIC DNA]</scope>
</reference>
<keyword evidence="3" id="KW-1185">Reference proteome</keyword>
<organism evidence="2 3">
    <name type="scientific">Prorocentrum cordatum</name>
    <dbReference type="NCBI Taxonomy" id="2364126"/>
    <lineage>
        <taxon>Eukaryota</taxon>
        <taxon>Sar</taxon>
        <taxon>Alveolata</taxon>
        <taxon>Dinophyceae</taxon>
        <taxon>Prorocentrales</taxon>
        <taxon>Prorocentraceae</taxon>
        <taxon>Prorocentrum</taxon>
    </lineage>
</organism>
<evidence type="ECO:0000313" key="2">
    <source>
        <dbReference type="EMBL" id="CAK0910310.1"/>
    </source>
</evidence>
<gene>
    <name evidence="2" type="ORF">PCOR1329_LOCUS84525</name>
</gene>
<name>A0ABN9YFL1_9DINO</name>
<protein>
    <submittedName>
        <fullName evidence="2">Uncharacterized protein</fullName>
    </submittedName>
</protein>
<feature type="region of interest" description="Disordered" evidence="1">
    <location>
        <begin position="1"/>
        <end position="20"/>
    </location>
</feature>
<sequence>MSNATAAANKKNAATEAPARMHPCSFGRIHDTQMLVYNEPWAHPGAPNHPTADTPLTSLSDGEGGQEGPWRHKRACFGTWLKQKAAESCIANYKNMKKTGGRLGNTAGTKRGGALDA</sequence>
<comment type="caution">
    <text evidence="2">The sequence shown here is derived from an EMBL/GenBank/DDBJ whole genome shotgun (WGS) entry which is preliminary data.</text>
</comment>
<evidence type="ECO:0000313" key="3">
    <source>
        <dbReference type="Proteomes" id="UP001189429"/>
    </source>
</evidence>
<proteinExistence type="predicted"/>
<evidence type="ECO:0000256" key="1">
    <source>
        <dbReference type="SAM" id="MobiDB-lite"/>
    </source>
</evidence>
<dbReference type="Proteomes" id="UP001189429">
    <property type="component" value="Unassembled WGS sequence"/>
</dbReference>
<accession>A0ABN9YFL1</accession>